<organism evidence="1 2">
    <name type="scientific">Lactobacillus crispatus</name>
    <dbReference type="NCBI Taxonomy" id="47770"/>
    <lineage>
        <taxon>Bacteria</taxon>
        <taxon>Bacillati</taxon>
        <taxon>Bacillota</taxon>
        <taxon>Bacilli</taxon>
        <taxon>Lactobacillales</taxon>
        <taxon>Lactobacillaceae</taxon>
        <taxon>Lactobacillus</taxon>
    </lineage>
</organism>
<dbReference type="EMBL" id="JASOGN010000031">
    <property type="protein sequence ID" value="MDK6503095.1"/>
    <property type="molecule type" value="Genomic_DNA"/>
</dbReference>
<evidence type="ECO:0000313" key="2">
    <source>
        <dbReference type="Proteomes" id="UP001230300"/>
    </source>
</evidence>
<evidence type="ECO:0000313" key="1">
    <source>
        <dbReference type="EMBL" id="MDK6503095.1"/>
    </source>
</evidence>
<accession>A0AAW6XJP3</accession>
<comment type="caution">
    <text evidence="1">The sequence shown here is derived from an EMBL/GenBank/DDBJ whole genome shotgun (WGS) entry which is preliminary data.</text>
</comment>
<protein>
    <submittedName>
        <fullName evidence="1">Transcriptional regulator</fullName>
    </submittedName>
</protein>
<dbReference type="RefSeq" id="WP_101887444.1">
    <property type="nucleotide sequence ID" value="NZ_JASOGN010000031.1"/>
</dbReference>
<dbReference type="AlphaFoldDB" id="A0AAW6XJP3"/>
<sequence>MIITTNILSLLSCHRFLTVNELAKLAQLNPIDCQKSLAVLEQHHLICKRKFAGRDYFINNDDTNITNLGRKAMAYLSHRKQAVQLGKARTCYHHLAGEAGIVMFQQLLTAKWIAPAVINRYVLTKLGKAKLTELIQQPIHQTKVKTCIDFSERRPHLAGVLGTQLLRKLTASGVVSTTGQRTVILHEPIDKLFKEMI</sequence>
<gene>
    <name evidence="1" type="ORF">QP235_07780</name>
</gene>
<dbReference type="SUPFAM" id="SSF46785">
    <property type="entry name" value="Winged helix' DNA-binding domain"/>
    <property type="match status" value="1"/>
</dbReference>
<reference evidence="1" key="1">
    <citation type="submission" date="2023-05" db="EMBL/GenBank/DDBJ databases">
        <title>Cataloging the Phylogenetic Diversity of Human Bladder Bacteria.</title>
        <authorList>
            <person name="Du J."/>
        </authorList>
    </citation>
    <scope>NUCLEOTIDE SEQUENCE</scope>
    <source>
        <strain evidence="1">UMB9226</strain>
    </source>
</reference>
<proteinExistence type="predicted"/>
<dbReference type="InterPro" id="IPR036390">
    <property type="entry name" value="WH_DNA-bd_sf"/>
</dbReference>
<name>A0AAW6XJP3_9LACO</name>
<dbReference type="Proteomes" id="UP001230300">
    <property type="component" value="Unassembled WGS sequence"/>
</dbReference>